<dbReference type="SMART" id="SM00387">
    <property type="entry name" value="HATPase_c"/>
    <property type="match status" value="1"/>
</dbReference>
<dbReference type="InterPro" id="IPR036890">
    <property type="entry name" value="HATPase_C_sf"/>
</dbReference>
<feature type="transmembrane region" description="Helical" evidence="9">
    <location>
        <begin position="206"/>
        <end position="228"/>
    </location>
</feature>
<dbReference type="RefSeq" id="WP_074890327.1">
    <property type="nucleotide sequence ID" value="NZ_FOXO01000024.1"/>
</dbReference>
<dbReference type="InterPro" id="IPR050351">
    <property type="entry name" value="BphY/WalK/GraS-like"/>
</dbReference>
<organism evidence="11 12">
    <name type="scientific">Butyrivibrio proteoclasticus</name>
    <dbReference type="NCBI Taxonomy" id="43305"/>
    <lineage>
        <taxon>Bacteria</taxon>
        <taxon>Bacillati</taxon>
        <taxon>Bacillota</taxon>
        <taxon>Clostridia</taxon>
        <taxon>Lachnospirales</taxon>
        <taxon>Lachnospiraceae</taxon>
        <taxon>Butyrivibrio</taxon>
    </lineage>
</organism>
<protein>
    <recommendedName>
        <fullName evidence="3">histidine kinase</fullName>
        <ecNumber evidence="3">2.7.13.3</ecNumber>
    </recommendedName>
</protein>
<evidence type="ECO:0000256" key="3">
    <source>
        <dbReference type="ARBA" id="ARBA00012438"/>
    </source>
</evidence>
<comment type="subcellular location">
    <subcellularLocation>
        <location evidence="2">Membrane</location>
    </subcellularLocation>
</comment>
<dbReference type="GO" id="GO:0005886">
    <property type="term" value="C:plasma membrane"/>
    <property type="evidence" value="ECO:0007669"/>
    <property type="project" value="TreeGrafter"/>
</dbReference>
<dbReference type="GO" id="GO:0000155">
    <property type="term" value="F:phosphorelay sensor kinase activity"/>
    <property type="evidence" value="ECO:0007669"/>
    <property type="project" value="InterPro"/>
</dbReference>
<proteinExistence type="predicted"/>
<dbReference type="SUPFAM" id="SSF47384">
    <property type="entry name" value="Homodimeric domain of signal transducing histidine kinase"/>
    <property type="match status" value="1"/>
</dbReference>
<accession>A0A1I5WQR4</accession>
<dbReference type="CDD" id="cd00082">
    <property type="entry name" value="HisKA"/>
    <property type="match status" value="1"/>
</dbReference>
<dbReference type="Gene3D" id="1.10.287.130">
    <property type="match status" value="1"/>
</dbReference>
<evidence type="ECO:0000256" key="5">
    <source>
        <dbReference type="ARBA" id="ARBA00022679"/>
    </source>
</evidence>
<dbReference type="GO" id="GO:0016036">
    <property type="term" value="P:cellular response to phosphate starvation"/>
    <property type="evidence" value="ECO:0007669"/>
    <property type="project" value="TreeGrafter"/>
</dbReference>
<dbReference type="PRINTS" id="PR00344">
    <property type="entry name" value="BCTRLSENSOR"/>
</dbReference>
<keyword evidence="9" id="KW-0472">Membrane</keyword>
<keyword evidence="9" id="KW-0812">Transmembrane</keyword>
<feature type="compositionally biased region" description="Polar residues" evidence="8">
    <location>
        <begin position="83"/>
        <end position="99"/>
    </location>
</feature>
<feature type="region of interest" description="Disordered" evidence="8">
    <location>
        <begin position="75"/>
        <end position="117"/>
    </location>
</feature>
<dbReference type="SUPFAM" id="SSF55874">
    <property type="entry name" value="ATPase domain of HSP90 chaperone/DNA topoisomerase II/histidine kinase"/>
    <property type="match status" value="1"/>
</dbReference>
<dbReference type="EC" id="2.7.13.3" evidence="3"/>
<dbReference type="EMBL" id="FOXO01000024">
    <property type="protein sequence ID" value="SFQ22113.1"/>
    <property type="molecule type" value="Genomic_DNA"/>
</dbReference>
<dbReference type="Proteomes" id="UP000182624">
    <property type="component" value="Unassembled WGS sequence"/>
</dbReference>
<dbReference type="InterPro" id="IPR003594">
    <property type="entry name" value="HATPase_dom"/>
</dbReference>
<dbReference type="InterPro" id="IPR036097">
    <property type="entry name" value="HisK_dim/P_sf"/>
</dbReference>
<evidence type="ECO:0000256" key="1">
    <source>
        <dbReference type="ARBA" id="ARBA00000085"/>
    </source>
</evidence>
<dbReference type="GO" id="GO:0004721">
    <property type="term" value="F:phosphoprotein phosphatase activity"/>
    <property type="evidence" value="ECO:0007669"/>
    <property type="project" value="TreeGrafter"/>
</dbReference>
<dbReference type="InterPro" id="IPR004358">
    <property type="entry name" value="Sig_transdc_His_kin-like_C"/>
</dbReference>
<dbReference type="Pfam" id="PF02518">
    <property type="entry name" value="HATPase_c"/>
    <property type="match status" value="1"/>
</dbReference>
<evidence type="ECO:0000259" key="10">
    <source>
        <dbReference type="PROSITE" id="PS50109"/>
    </source>
</evidence>
<evidence type="ECO:0000256" key="4">
    <source>
        <dbReference type="ARBA" id="ARBA00022553"/>
    </source>
</evidence>
<sequence length="470" mass="51767">MVKKLRKKFVVTAMLSLLLILVIMIGVINIINVRHIVSEADNLLTMLADNDGYFPNLRKNMIFDPNNPDTLVSPDIPAGDATSDGSTTDVAASEASNDITAPHPGDPNNPFQFDRLNNNRDAEMPYQTRYFWVKLDSSGNITEVNFGHIAAVSEEIASEYAINVANEGKQRGYYHTYRYIVSTKNDGSKLIIFADQSAAILNALTLLLQSVLVGLCALIAMFILVYIFSSQAVAPVVESLEKQKRFITDAGHELKTPLAVISANVDVLEIESGKSEWTTSIKNQVARMNGLVKNLLTLSRMDEERMHVVFSDFDMSKTIKDTAVSFEALATSKGKKYQMDIEDGIHITGDKNAINQLASLLLDNAMKYSSESGSIHVLLNKGSKYITFEVSNTCDAIPSGNLDRLFDRFYRADSSRARETGGYGIGLSVARAIATSHGGSIEALRDGDKIIRFVVTLPKQLPKNIQKQNK</sequence>
<keyword evidence="5" id="KW-0808">Transferase</keyword>
<dbReference type="Pfam" id="PF00512">
    <property type="entry name" value="HisKA"/>
    <property type="match status" value="1"/>
</dbReference>
<evidence type="ECO:0000256" key="9">
    <source>
        <dbReference type="SAM" id="Phobius"/>
    </source>
</evidence>
<evidence type="ECO:0000256" key="7">
    <source>
        <dbReference type="ARBA" id="ARBA00023012"/>
    </source>
</evidence>
<evidence type="ECO:0000256" key="6">
    <source>
        <dbReference type="ARBA" id="ARBA00022777"/>
    </source>
</evidence>
<feature type="transmembrane region" description="Helical" evidence="9">
    <location>
        <begin position="9"/>
        <end position="31"/>
    </location>
</feature>
<dbReference type="SMART" id="SM00388">
    <property type="entry name" value="HisKA"/>
    <property type="match status" value="1"/>
</dbReference>
<dbReference type="PANTHER" id="PTHR45453:SF1">
    <property type="entry name" value="PHOSPHATE REGULON SENSOR PROTEIN PHOR"/>
    <property type="match status" value="1"/>
</dbReference>
<keyword evidence="9" id="KW-1133">Transmembrane helix</keyword>
<keyword evidence="6 11" id="KW-0418">Kinase</keyword>
<dbReference type="InterPro" id="IPR005467">
    <property type="entry name" value="His_kinase_dom"/>
</dbReference>
<feature type="domain" description="Histidine kinase" evidence="10">
    <location>
        <begin position="249"/>
        <end position="461"/>
    </location>
</feature>
<evidence type="ECO:0000256" key="2">
    <source>
        <dbReference type="ARBA" id="ARBA00004370"/>
    </source>
</evidence>
<dbReference type="PANTHER" id="PTHR45453">
    <property type="entry name" value="PHOSPHATE REGULON SENSOR PROTEIN PHOR"/>
    <property type="match status" value="1"/>
</dbReference>
<evidence type="ECO:0000256" key="8">
    <source>
        <dbReference type="SAM" id="MobiDB-lite"/>
    </source>
</evidence>
<evidence type="ECO:0000313" key="11">
    <source>
        <dbReference type="EMBL" id="SFQ22113.1"/>
    </source>
</evidence>
<comment type="catalytic activity">
    <reaction evidence="1">
        <text>ATP + protein L-histidine = ADP + protein N-phospho-L-histidine.</text>
        <dbReference type="EC" id="2.7.13.3"/>
    </reaction>
</comment>
<evidence type="ECO:0000313" key="12">
    <source>
        <dbReference type="Proteomes" id="UP000182624"/>
    </source>
</evidence>
<gene>
    <name evidence="11" type="ORF">SAMN04487928_12453</name>
</gene>
<dbReference type="InterPro" id="IPR003661">
    <property type="entry name" value="HisK_dim/P_dom"/>
</dbReference>
<name>A0A1I5WQR4_9FIRM</name>
<reference evidence="12" key="1">
    <citation type="submission" date="2016-10" db="EMBL/GenBank/DDBJ databases">
        <authorList>
            <person name="Varghese N."/>
            <person name="Submissions S."/>
        </authorList>
    </citation>
    <scope>NUCLEOTIDE SEQUENCE [LARGE SCALE GENOMIC DNA]</scope>
    <source>
        <strain evidence="12">P18</strain>
    </source>
</reference>
<dbReference type="PROSITE" id="PS50109">
    <property type="entry name" value="HIS_KIN"/>
    <property type="match status" value="1"/>
</dbReference>
<keyword evidence="7" id="KW-0902">Two-component regulatory system</keyword>
<dbReference type="AlphaFoldDB" id="A0A1I5WQR4"/>
<keyword evidence="4" id="KW-0597">Phosphoprotein</keyword>
<dbReference type="Gene3D" id="3.30.565.10">
    <property type="entry name" value="Histidine kinase-like ATPase, C-terminal domain"/>
    <property type="match status" value="1"/>
</dbReference>
<keyword evidence="12" id="KW-1185">Reference proteome</keyword>